<dbReference type="AlphaFoldDB" id="A0A2I4C692"/>
<evidence type="ECO:0000256" key="6">
    <source>
        <dbReference type="ARBA" id="ARBA00022871"/>
    </source>
</evidence>
<dbReference type="InterPro" id="IPR012677">
    <property type="entry name" value="Nucleotide-bd_a/b_plait_sf"/>
</dbReference>
<dbReference type="RefSeq" id="XP_013875484.1">
    <property type="nucleotide sequence ID" value="XM_014020030.1"/>
</dbReference>
<dbReference type="PANTHER" id="PTHR11176">
    <property type="entry name" value="BOULE-RELATED"/>
    <property type="match status" value="1"/>
</dbReference>
<dbReference type="GO" id="GO:0030154">
    <property type="term" value="P:cell differentiation"/>
    <property type="evidence" value="ECO:0007669"/>
    <property type="project" value="UniProtKB-KW"/>
</dbReference>
<dbReference type="GO" id="GO:0007283">
    <property type="term" value="P:spermatogenesis"/>
    <property type="evidence" value="ECO:0007669"/>
    <property type="project" value="UniProtKB-KW"/>
</dbReference>
<dbReference type="SUPFAM" id="SSF54928">
    <property type="entry name" value="RNA-binding domain, RBD"/>
    <property type="match status" value="1"/>
</dbReference>
<dbReference type="PROSITE" id="PS50102">
    <property type="entry name" value="RRM"/>
    <property type="match status" value="1"/>
</dbReference>
<dbReference type="GO" id="GO:0051321">
    <property type="term" value="P:meiotic cell cycle"/>
    <property type="evidence" value="ECO:0007669"/>
    <property type="project" value="UniProtKB-ARBA"/>
</dbReference>
<dbReference type="PANTHER" id="PTHR11176:SF10">
    <property type="entry name" value="PROTEIN BOULE-LIKE"/>
    <property type="match status" value="1"/>
</dbReference>
<dbReference type="InterPro" id="IPR035979">
    <property type="entry name" value="RBD_domain_sf"/>
</dbReference>
<evidence type="ECO:0000313" key="14">
    <source>
        <dbReference type="Proteomes" id="UP000192220"/>
    </source>
</evidence>
<keyword evidence="5" id="KW-0810">Translation regulation</keyword>
<evidence type="ECO:0000256" key="5">
    <source>
        <dbReference type="ARBA" id="ARBA00022845"/>
    </source>
</evidence>
<protein>
    <recommendedName>
        <fullName evidence="10">Protein boule-like</fullName>
    </recommendedName>
</protein>
<dbReference type="GO" id="GO:0005737">
    <property type="term" value="C:cytoplasm"/>
    <property type="evidence" value="ECO:0007669"/>
    <property type="project" value="UniProtKB-SubCell"/>
</dbReference>
<proteinExistence type="predicted"/>
<evidence type="ECO:0000256" key="2">
    <source>
        <dbReference type="ARBA" id="ARBA00022473"/>
    </source>
</evidence>
<reference evidence="15" key="1">
    <citation type="submission" date="2025-08" db="UniProtKB">
        <authorList>
            <consortium name="RefSeq"/>
        </authorList>
    </citation>
    <scope>IDENTIFICATION</scope>
    <source>
        <strain evidence="15">Quisiro</strain>
        <tissue evidence="15">Liver</tissue>
    </source>
</reference>
<dbReference type="Pfam" id="PF00076">
    <property type="entry name" value="RRM_1"/>
    <property type="match status" value="1"/>
</dbReference>
<evidence type="ECO:0000313" key="15">
    <source>
        <dbReference type="RefSeq" id="XP_013875484.1"/>
    </source>
</evidence>
<evidence type="ECO:0000256" key="3">
    <source>
        <dbReference type="ARBA" id="ARBA00022490"/>
    </source>
</evidence>
<evidence type="ECO:0000256" key="8">
    <source>
        <dbReference type="ARBA" id="ARBA00060279"/>
    </source>
</evidence>
<evidence type="ECO:0000256" key="9">
    <source>
        <dbReference type="ARBA" id="ARBA00062241"/>
    </source>
</evidence>
<keyword evidence="3" id="KW-0963">Cytoplasm</keyword>
<accession>A0A2I4C692</accession>
<dbReference type="STRING" id="52670.A0A2I4C692"/>
<dbReference type="InterPro" id="IPR000504">
    <property type="entry name" value="RRM_dom"/>
</dbReference>
<feature type="region of interest" description="Disordered" evidence="12">
    <location>
        <begin position="1"/>
        <end position="25"/>
    </location>
</feature>
<evidence type="ECO:0000256" key="11">
    <source>
        <dbReference type="PROSITE-ProRule" id="PRU00176"/>
    </source>
</evidence>
<dbReference type="GeneID" id="106525707"/>
<gene>
    <name evidence="15" type="primary">LOC106525707</name>
</gene>
<dbReference type="OrthoDB" id="762982at2759"/>
<dbReference type="GO" id="GO:0045948">
    <property type="term" value="P:positive regulation of translational initiation"/>
    <property type="evidence" value="ECO:0007669"/>
    <property type="project" value="TreeGrafter"/>
</dbReference>
<evidence type="ECO:0000256" key="12">
    <source>
        <dbReference type="SAM" id="MobiDB-lite"/>
    </source>
</evidence>
<keyword evidence="14" id="KW-1185">Reference proteome</keyword>
<keyword evidence="2" id="KW-0217">Developmental protein</keyword>
<dbReference type="Proteomes" id="UP000192220">
    <property type="component" value="Unplaced"/>
</dbReference>
<keyword evidence="4" id="KW-0221">Differentiation</keyword>
<dbReference type="KEGG" id="alim:106525707"/>
<dbReference type="GO" id="GO:0003730">
    <property type="term" value="F:mRNA 3'-UTR binding"/>
    <property type="evidence" value="ECO:0007669"/>
    <property type="project" value="TreeGrafter"/>
</dbReference>
<dbReference type="FunFam" id="3.30.70.330:FF:000167">
    <property type="entry name" value="protein boule-like isoform X1"/>
    <property type="match status" value="1"/>
</dbReference>
<organism evidence="14 15">
    <name type="scientific">Austrofundulus limnaeus</name>
    <name type="common">Annual killifish</name>
    <dbReference type="NCBI Taxonomy" id="52670"/>
    <lineage>
        <taxon>Eukaryota</taxon>
        <taxon>Metazoa</taxon>
        <taxon>Chordata</taxon>
        <taxon>Craniata</taxon>
        <taxon>Vertebrata</taxon>
        <taxon>Euteleostomi</taxon>
        <taxon>Actinopterygii</taxon>
        <taxon>Neopterygii</taxon>
        <taxon>Teleostei</taxon>
        <taxon>Neoteleostei</taxon>
        <taxon>Acanthomorphata</taxon>
        <taxon>Ovalentaria</taxon>
        <taxon>Atherinomorphae</taxon>
        <taxon>Cyprinodontiformes</taxon>
        <taxon>Rivulidae</taxon>
        <taxon>Austrofundulus</taxon>
    </lineage>
</organism>
<feature type="compositionally biased region" description="Polar residues" evidence="12">
    <location>
        <begin position="288"/>
        <end position="298"/>
    </location>
</feature>
<name>A0A2I4C692_AUSLI</name>
<evidence type="ECO:0000256" key="7">
    <source>
        <dbReference type="ARBA" id="ARBA00022884"/>
    </source>
</evidence>
<comment type="subunit">
    <text evidence="9">Interacts with DAZ1 and DAZL.</text>
</comment>
<sequence>MEMKKQNSPTSSYSSDNDSSCSASAPDAFPLENSTNFLAPHTPGTIIPNRIFVGGIDFKVNESDLRHIFSQYGAVKEAKVVLNRSGASKGYGFVTFETQEDVLKILSNANGFCFKEKKLFIGQAVKKQKPSGQANHPHMTPIEPAIPHQMSFGTFYLTTSTGYPYTYHNGVAYFNCANMNPAPHHWSSAPQLMHSQSHQPIHHQQPVYHHFQSVPNQYQWNTVQVPSGAAIYSQQSEYLNQPTDGGSFMFPVPVMEAATPQNQMFPPHTHLKTKYRRCFHRKNCSHLPGSSETPNNLMFQPPPASPVG</sequence>
<dbReference type="Gene3D" id="3.30.70.330">
    <property type="match status" value="1"/>
</dbReference>
<comment type="function">
    <text evidence="8">Probable RNA-binding protein, which may be required during spermatogenesis. May act by binding to the 3'-UTR of mRNAs and regulating their translation.</text>
</comment>
<feature type="compositionally biased region" description="Low complexity" evidence="12">
    <location>
        <begin position="8"/>
        <end position="25"/>
    </location>
</feature>
<keyword evidence="7 11" id="KW-0694">RNA-binding</keyword>
<dbReference type="SMART" id="SM00360">
    <property type="entry name" value="RRM"/>
    <property type="match status" value="1"/>
</dbReference>
<dbReference type="GO" id="GO:0070935">
    <property type="term" value="P:3'-UTR-mediated mRNA stabilization"/>
    <property type="evidence" value="ECO:0007669"/>
    <property type="project" value="TreeGrafter"/>
</dbReference>
<keyword evidence="6" id="KW-0744">Spermatogenesis</keyword>
<evidence type="ECO:0000256" key="4">
    <source>
        <dbReference type="ARBA" id="ARBA00022782"/>
    </source>
</evidence>
<dbReference type="GO" id="GO:0008494">
    <property type="term" value="F:translation activator activity"/>
    <property type="evidence" value="ECO:0007669"/>
    <property type="project" value="TreeGrafter"/>
</dbReference>
<dbReference type="InParanoid" id="A0A2I4C692"/>
<comment type="subcellular location">
    <subcellularLocation>
        <location evidence="1">Cytoplasm</location>
    </subcellularLocation>
</comment>
<feature type="region of interest" description="Disordered" evidence="12">
    <location>
        <begin position="286"/>
        <end position="308"/>
    </location>
</feature>
<feature type="domain" description="RRM" evidence="13">
    <location>
        <begin position="49"/>
        <end position="126"/>
    </location>
</feature>
<evidence type="ECO:0000256" key="1">
    <source>
        <dbReference type="ARBA" id="ARBA00004496"/>
    </source>
</evidence>
<evidence type="ECO:0000259" key="13">
    <source>
        <dbReference type="PROSITE" id="PS50102"/>
    </source>
</evidence>
<evidence type="ECO:0000256" key="10">
    <source>
        <dbReference type="ARBA" id="ARBA00072848"/>
    </source>
</evidence>